<dbReference type="Gene3D" id="3.40.50.150">
    <property type="entry name" value="Vaccinia Virus protein VP39"/>
    <property type="match status" value="1"/>
</dbReference>
<dbReference type="GO" id="GO:0005829">
    <property type="term" value="C:cytosol"/>
    <property type="evidence" value="ECO:0007669"/>
    <property type="project" value="TreeGrafter"/>
</dbReference>
<evidence type="ECO:0000256" key="2">
    <source>
        <dbReference type="ARBA" id="ARBA00022552"/>
    </source>
</evidence>
<dbReference type="EMBL" id="NXLR01000001">
    <property type="protein sequence ID" value="RDU61028.1"/>
    <property type="molecule type" value="Genomic_DNA"/>
</dbReference>
<comment type="caution">
    <text evidence="6">Lacks conserved residue(s) required for the propagation of feature annotation.</text>
</comment>
<comment type="subcellular location">
    <subcellularLocation>
        <location evidence="6">Cytoplasm</location>
    </subcellularLocation>
</comment>
<gene>
    <name evidence="6" type="primary">rsmG</name>
    <name evidence="7" type="ORF">CQA63_00535</name>
</gene>
<feature type="binding site" evidence="6">
    <location>
        <position position="77"/>
    </location>
    <ligand>
        <name>S-adenosyl-L-methionine</name>
        <dbReference type="ChEBI" id="CHEBI:59789"/>
    </ligand>
</feature>
<evidence type="ECO:0000256" key="5">
    <source>
        <dbReference type="ARBA" id="ARBA00022691"/>
    </source>
</evidence>
<keyword evidence="3 6" id="KW-0489">Methyltransferase</keyword>
<dbReference type="OrthoDB" id="9808773at2"/>
<dbReference type="Proteomes" id="UP000256599">
    <property type="component" value="Unassembled WGS sequence"/>
</dbReference>
<dbReference type="AlphaFoldDB" id="A0A3D8I7A9"/>
<feature type="binding site" evidence="6">
    <location>
        <position position="140"/>
    </location>
    <ligand>
        <name>S-adenosyl-L-methionine</name>
        <dbReference type="ChEBI" id="CHEBI:59789"/>
    </ligand>
</feature>
<evidence type="ECO:0000256" key="3">
    <source>
        <dbReference type="ARBA" id="ARBA00022603"/>
    </source>
</evidence>
<dbReference type="GO" id="GO:0070043">
    <property type="term" value="F:rRNA (guanine-N7-)-methyltransferase activity"/>
    <property type="evidence" value="ECO:0007669"/>
    <property type="project" value="UniProtKB-UniRule"/>
</dbReference>
<dbReference type="PIRSF" id="PIRSF003078">
    <property type="entry name" value="GidB"/>
    <property type="match status" value="1"/>
</dbReference>
<keyword evidence="5 6" id="KW-0949">S-adenosyl-L-methionine</keyword>
<name>A0A3D8I7A9_9HELI</name>
<accession>A0A3D8I7A9</accession>
<reference evidence="7 8" key="1">
    <citation type="submission" date="2018-04" db="EMBL/GenBank/DDBJ databases">
        <title>Novel Campyloabacter and Helicobacter Species and Strains.</title>
        <authorList>
            <person name="Mannion A.J."/>
            <person name="Shen Z."/>
            <person name="Fox J.G."/>
        </authorList>
    </citation>
    <scope>NUCLEOTIDE SEQUENCE [LARGE SCALE GENOMIC DNA]</scope>
    <source>
        <strain evidence="7 8">MIT 98-6070</strain>
    </source>
</reference>
<dbReference type="HAMAP" id="MF_00074">
    <property type="entry name" value="16SrRNA_methyltr_G"/>
    <property type="match status" value="1"/>
</dbReference>
<feature type="binding site" evidence="6">
    <location>
        <begin position="123"/>
        <end position="124"/>
    </location>
    <ligand>
        <name>S-adenosyl-L-methionine</name>
        <dbReference type="ChEBI" id="CHEBI:59789"/>
    </ligand>
</feature>
<feature type="binding site" evidence="6">
    <location>
        <position position="72"/>
    </location>
    <ligand>
        <name>S-adenosyl-L-methionine</name>
        <dbReference type="ChEBI" id="CHEBI:59789"/>
    </ligand>
</feature>
<dbReference type="CDD" id="cd02440">
    <property type="entry name" value="AdoMet_MTases"/>
    <property type="match status" value="1"/>
</dbReference>
<evidence type="ECO:0000256" key="1">
    <source>
        <dbReference type="ARBA" id="ARBA00022490"/>
    </source>
</evidence>
<comment type="caution">
    <text evidence="7">The sequence shown here is derived from an EMBL/GenBank/DDBJ whole genome shotgun (WGS) entry which is preliminary data.</text>
</comment>
<keyword evidence="2 6" id="KW-0698">rRNA processing</keyword>
<dbReference type="RefSeq" id="WP_104699234.1">
    <property type="nucleotide sequence ID" value="NZ_FZPP01000003.1"/>
</dbReference>
<protein>
    <recommendedName>
        <fullName evidence="6">Ribosomal RNA small subunit methyltransferase G</fullName>
        <ecNumber evidence="6">2.1.1.-</ecNumber>
    </recommendedName>
    <alternativeName>
        <fullName evidence="6">16S rRNA 7-methylguanosine methyltransferase</fullName>
        <shortName evidence="6">16S rRNA m7G methyltransferase</shortName>
    </alternativeName>
</protein>
<dbReference type="PANTHER" id="PTHR31760:SF0">
    <property type="entry name" value="S-ADENOSYL-L-METHIONINE-DEPENDENT METHYLTRANSFERASES SUPERFAMILY PROTEIN"/>
    <property type="match status" value="1"/>
</dbReference>
<evidence type="ECO:0000313" key="8">
    <source>
        <dbReference type="Proteomes" id="UP000256599"/>
    </source>
</evidence>
<dbReference type="InterPro" id="IPR003682">
    <property type="entry name" value="rRNA_ssu_MeTfrase_G"/>
</dbReference>
<proteinExistence type="inferred from homology"/>
<dbReference type="EC" id="2.1.1.-" evidence="6"/>
<organism evidence="7 8">
    <name type="scientific">Helicobacter marmotae</name>
    <dbReference type="NCBI Taxonomy" id="152490"/>
    <lineage>
        <taxon>Bacteria</taxon>
        <taxon>Pseudomonadati</taxon>
        <taxon>Campylobacterota</taxon>
        <taxon>Epsilonproteobacteria</taxon>
        <taxon>Campylobacterales</taxon>
        <taxon>Helicobacteraceae</taxon>
        <taxon>Helicobacter</taxon>
    </lineage>
</organism>
<evidence type="ECO:0000256" key="6">
    <source>
        <dbReference type="HAMAP-Rule" id="MF_00074"/>
    </source>
</evidence>
<comment type="function">
    <text evidence="6">Specifically methylates the N7 position of a guanine in 16S rRNA.</text>
</comment>
<dbReference type="NCBIfam" id="TIGR00138">
    <property type="entry name" value="rsmG_gidB"/>
    <property type="match status" value="1"/>
</dbReference>
<evidence type="ECO:0000256" key="4">
    <source>
        <dbReference type="ARBA" id="ARBA00022679"/>
    </source>
</evidence>
<comment type="similarity">
    <text evidence="6">Belongs to the methyltransferase superfamily. RNA methyltransferase RsmG family.</text>
</comment>
<dbReference type="PANTHER" id="PTHR31760">
    <property type="entry name" value="S-ADENOSYL-L-METHIONINE-DEPENDENT METHYLTRANSFERASES SUPERFAMILY PROTEIN"/>
    <property type="match status" value="1"/>
</dbReference>
<sequence>MIHLQERLDNARIMLPKICYEHFATYGEELLAWNKIHNLTGASGMDSILENIFDSLYPLRFVDDFQSCMDIGSGGGFPAIPLAIARPKSSFVLIEPRGKRASFLQNIAITLGLENIQVKALNIQNVPISEVNNIDLITSRALMDAKSLMLLSRKFLKSNGYFLFYKGTNFRKEMPSMSVEECFVRENRIYYYKHNRDI</sequence>
<keyword evidence="8" id="KW-1185">Reference proteome</keyword>
<evidence type="ECO:0000313" key="7">
    <source>
        <dbReference type="EMBL" id="RDU61028.1"/>
    </source>
</evidence>
<dbReference type="InterPro" id="IPR029063">
    <property type="entry name" value="SAM-dependent_MTases_sf"/>
</dbReference>
<keyword evidence="4 6" id="KW-0808">Transferase</keyword>
<dbReference type="SUPFAM" id="SSF53335">
    <property type="entry name" value="S-adenosyl-L-methionine-dependent methyltransferases"/>
    <property type="match status" value="1"/>
</dbReference>
<keyword evidence="1 6" id="KW-0963">Cytoplasm</keyword>
<dbReference type="Pfam" id="PF02527">
    <property type="entry name" value="GidB"/>
    <property type="match status" value="1"/>
</dbReference>